<sequence>MSCRSTGSGAEPVISNADLRGKVASTVVTRDGRSARCLDGSDGEELNYVVGWAGSDVKGITVRDHGHTTGATIQDGRFTAWWPDGDPDGGITGTLTLHLADGSTHTAEGDSLLD</sequence>
<dbReference type="EMBL" id="JAWMAJ010000055">
    <property type="protein sequence ID" value="MDV7217915.1"/>
    <property type="molecule type" value="Genomic_DNA"/>
</dbReference>
<protein>
    <recommendedName>
        <fullName evidence="3">Lipoprotein</fullName>
    </recommendedName>
</protein>
<accession>A0ABU4FBE5</accession>
<organism evidence="1 2">
    <name type="scientific">Streptomyces prunicolor</name>
    <dbReference type="NCBI Taxonomy" id="67348"/>
    <lineage>
        <taxon>Bacteria</taxon>
        <taxon>Bacillati</taxon>
        <taxon>Actinomycetota</taxon>
        <taxon>Actinomycetes</taxon>
        <taxon>Kitasatosporales</taxon>
        <taxon>Streptomycetaceae</taxon>
        <taxon>Streptomyces</taxon>
    </lineage>
</organism>
<evidence type="ECO:0008006" key="3">
    <source>
        <dbReference type="Google" id="ProtNLM"/>
    </source>
</evidence>
<proteinExistence type="predicted"/>
<keyword evidence="2" id="KW-1185">Reference proteome</keyword>
<dbReference type="Proteomes" id="UP001187346">
    <property type="component" value="Unassembled WGS sequence"/>
</dbReference>
<comment type="caution">
    <text evidence="1">The sequence shown here is derived from an EMBL/GenBank/DDBJ whole genome shotgun (WGS) entry which is preliminary data.</text>
</comment>
<evidence type="ECO:0000313" key="1">
    <source>
        <dbReference type="EMBL" id="MDV7217915.1"/>
    </source>
</evidence>
<gene>
    <name evidence="1" type="ORF">R5A26_18335</name>
</gene>
<name>A0ABU4FBE5_9ACTN</name>
<reference evidence="1 2" key="1">
    <citation type="submission" date="2023-10" db="EMBL/GenBank/DDBJ databases">
        <title>Characterization of rhizosphere-enriched actinobacteria from wheat plants lab-grown on chernevaya soil.</title>
        <authorList>
            <person name="Tikhonova E.N."/>
            <person name="Konopkin A."/>
            <person name="Kravchenko I.K."/>
        </authorList>
    </citation>
    <scope>NUCLEOTIDE SEQUENCE [LARGE SCALE GENOMIC DNA]</scope>
    <source>
        <strain evidence="1 2">RR29</strain>
    </source>
</reference>
<dbReference type="RefSeq" id="WP_317772067.1">
    <property type="nucleotide sequence ID" value="NZ_JAWMAJ010000055.1"/>
</dbReference>
<evidence type="ECO:0000313" key="2">
    <source>
        <dbReference type="Proteomes" id="UP001187346"/>
    </source>
</evidence>